<reference evidence="3" key="1">
    <citation type="journal article" date="2015" name="Nat. Genet.">
        <title>The genome and transcriptome of the zoonotic hookworm Ancylostoma ceylanicum identify infection-specific gene families.</title>
        <authorList>
            <person name="Schwarz E.M."/>
            <person name="Hu Y."/>
            <person name="Antoshechkin I."/>
            <person name="Miller M.M."/>
            <person name="Sternberg P.W."/>
            <person name="Aroian R.V."/>
        </authorList>
    </citation>
    <scope>NUCLEOTIDE SEQUENCE</scope>
    <source>
        <strain evidence="3">HY135</strain>
    </source>
</reference>
<dbReference type="AlphaFoldDB" id="A0A016X2K4"/>
<dbReference type="EMBL" id="JARK01000017">
    <property type="protein sequence ID" value="EYC45772.1"/>
    <property type="molecule type" value="Genomic_DNA"/>
</dbReference>
<feature type="chain" id="PRO_5001491893" evidence="1">
    <location>
        <begin position="28"/>
        <end position="72"/>
    </location>
</feature>
<dbReference type="Proteomes" id="UP000024635">
    <property type="component" value="Unassembled WGS sequence"/>
</dbReference>
<organism evidence="2 3">
    <name type="scientific">Ancylostoma ceylanicum</name>
    <dbReference type="NCBI Taxonomy" id="53326"/>
    <lineage>
        <taxon>Eukaryota</taxon>
        <taxon>Metazoa</taxon>
        <taxon>Ecdysozoa</taxon>
        <taxon>Nematoda</taxon>
        <taxon>Chromadorea</taxon>
        <taxon>Rhabditida</taxon>
        <taxon>Rhabditina</taxon>
        <taxon>Rhabditomorpha</taxon>
        <taxon>Strongyloidea</taxon>
        <taxon>Ancylostomatidae</taxon>
        <taxon>Ancylostomatinae</taxon>
        <taxon>Ancylostoma</taxon>
    </lineage>
</organism>
<comment type="caution">
    <text evidence="2">The sequence shown here is derived from an EMBL/GenBank/DDBJ whole genome shotgun (WGS) entry which is preliminary data.</text>
</comment>
<proteinExistence type="predicted"/>
<evidence type="ECO:0000256" key="1">
    <source>
        <dbReference type="SAM" id="SignalP"/>
    </source>
</evidence>
<accession>A0A016X2K4</accession>
<keyword evidence="3" id="KW-1185">Reference proteome</keyword>
<evidence type="ECO:0000313" key="2">
    <source>
        <dbReference type="EMBL" id="EYC45772.1"/>
    </source>
</evidence>
<keyword evidence="1" id="KW-0732">Signal</keyword>
<sequence length="72" mass="7974">MKLMKTKCYKSSCLITLFALDSVLVWDQLQENFGNCRSDSVAVKRAIFLTLSCFANNASKAKIPPANLFGVL</sequence>
<name>A0A016X2K4_9BILA</name>
<gene>
    <name evidence="2" type="primary">Acey_s0417.g1106</name>
    <name evidence="2" type="ORF">Y032_0417g1106</name>
</gene>
<feature type="signal peptide" evidence="1">
    <location>
        <begin position="1"/>
        <end position="27"/>
    </location>
</feature>
<protein>
    <submittedName>
        <fullName evidence="2">Uncharacterized protein</fullName>
    </submittedName>
</protein>
<evidence type="ECO:0000313" key="3">
    <source>
        <dbReference type="Proteomes" id="UP000024635"/>
    </source>
</evidence>